<gene>
    <name evidence="1" type="ORF">FCALED_LOCUS15967</name>
</gene>
<dbReference type="EMBL" id="CAJVPQ010016600">
    <property type="protein sequence ID" value="CAG8746083.1"/>
    <property type="molecule type" value="Genomic_DNA"/>
</dbReference>
<feature type="non-terminal residue" evidence="1">
    <location>
        <position position="119"/>
    </location>
</feature>
<sequence>HTNENRNRGHNTNNCKFHINAYRRKKNNLVHITKVEDEHNHELVENIRIVSPYYRKLTPEMRDDIALLAICGMRADAIIEVLHDAGLMYLALMNQQQKNLTFHVDARFEGQDNHLVRFC</sequence>
<comment type="caution">
    <text evidence="1">The sequence shown here is derived from an EMBL/GenBank/DDBJ whole genome shotgun (WGS) entry which is preliminary data.</text>
</comment>
<organism evidence="1 2">
    <name type="scientific">Funneliformis caledonium</name>
    <dbReference type="NCBI Taxonomy" id="1117310"/>
    <lineage>
        <taxon>Eukaryota</taxon>
        <taxon>Fungi</taxon>
        <taxon>Fungi incertae sedis</taxon>
        <taxon>Mucoromycota</taxon>
        <taxon>Glomeromycotina</taxon>
        <taxon>Glomeromycetes</taxon>
        <taxon>Glomerales</taxon>
        <taxon>Glomeraceae</taxon>
        <taxon>Funneliformis</taxon>
    </lineage>
</organism>
<name>A0A9N9IQN1_9GLOM</name>
<accession>A0A9N9IQN1</accession>
<evidence type="ECO:0000313" key="2">
    <source>
        <dbReference type="Proteomes" id="UP000789570"/>
    </source>
</evidence>
<evidence type="ECO:0000313" key="1">
    <source>
        <dbReference type="EMBL" id="CAG8746083.1"/>
    </source>
</evidence>
<proteinExistence type="predicted"/>
<protein>
    <submittedName>
        <fullName evidence="1">14335_t:CDS:1</fullName>
    </submittedName>
</protein>
<dbReference type="Proteomes" id="UP000789570">
    <property type="component" value="Unassembled WGS sequence"/>
</dbReference>
<reference evidence="1" key="1">
    <citation type="submission" date="2021-06" db="EMBL/GenBank/DDBJ databases">
        <authorList>
            <person name="Kallberg Y."/>
            <person name="Tangrot J."/>
            <person name="Rosling A."/>
        </authorList>
    </citation>
    <scope>NUCLEOTIDE SEQUENCE</scope>
    <source>
        <strain evidence="1">UK204</strain>
    </source>
</reference>
<dbReference type="AlphaFoldDB" id="A0A9N9IQN1"/>
<dbReference type="OrthoDB" id="2446246at2759"/>
<keyword evidence="2" id="KW-1185">Reference proteome</keyword>